<dbReference type="OrthoDB" id="1034290at2"/>
<gene>
    <name evidence="2" type="ORF">Ga0061079_11046</name>
</gene>
<evidence type="ECO:0000259" key="1">
    <source>
        <dbReference type="PROSITE" id="PS50943"/>
    </source>
</evidence>
<dbReference type="CDD" id="cd00093">
    <property type="entry name" value="HTH_XRE"/>
    <property type="match status" value="1"/>
</dbReference>
<name>A0A0X3AQW4_9FLAO</name>
<organism evidence="2 3">
    <name type="scientific">Apibacter mensalis</name>
    <dbReference type="NCBI Taxonomy" id="1586267"/>
    <lineage>
        <taxon>Bacteria</taxon>
        <taxon>Pseudomonadati</taxon>
        <taxon>Bacteroidota</taxon>
        <taxon>Flavobacteriia</taxon>
        <taxon>Flavobacteriales</taxon>
        <taxon>Weeksellaceae</taxon>
        <taxon>Apibacter</taxon>
    </lineage>
</organism>
<dbReference type="Pfam" id="PF01381">
    <property type="entry name" value="HTH_3"/>
    <property type="match status" value="1"/>
</dbReference>
<dbReference type="InterPro" id="IPR010982">
    <property type="entry name" value="Lambda_DNA-bd_dom_sf"/>
</dbReference>
<dbReference type="AlphaFoldDB" id="A0A0X3AQW4"/>
<dbReference type="PROSITE" id="PS50943">
    <property type="entry name" value="HTH_CROC1"/>
    <property type="match status" value="1"/>
</dbReference>
<dbReference type="EMBL" id="FCOR01000010">
    <property type="protein sequence ID" value="CVK16762.1"/>
    <property type="molecule type" value="Genomic_DNA"/>
</dbReference>
<reference evidence="2 3" key="1">
    <citation type="submission" date="2016-01" db="EMBL/GenBank/DDBJ databases">
        <authorList>
            <person name="McClelland M."/>
            <person name="Jain A."/>
            <person name="Saraogi P."/>
            <person name="Mendelson R."/>
            <person name="Westerman R."/>
            <person name="SanMiguel P."/>
            <person name="Csonka L."/>
        </authorList>
    </citation>
    <scope>NUCLEOTIDE SEQUENCE [LARGE SCALE GENOMIC DNA]</scope>
    <source>
        <strain evidence="2 3">R-53146</strain>
    </source>
</reference>
<dbReference type="SUPFAM" id="SSF47413">
    <property type="entry name" value="lambda repressor-like DNA-binding domains"/>
    <property type="match status" value="1"/>
</dbReference>
<dbReference type="GO" id="GO:0003677">
    <property type="term" value="F:DNA binding"/>
    <property type="evidence" value="ECO:0007669"/>
    <property type="project" value="InterPro"/>
</dbReference>
<evidence type="ECO:0000313" key="3">
    <source>
        <dbReference type="Proteomes" id="UP000182761"/>
    </source>
</evidence>
<keyword evidence="3" id="KW-1185">Reference proteome</keyword>
<sequence length="169" mass="19166">MGIDKRISTLIEILGLTSGEFADKINVQRSSISHITSARNKPSLDFLERTLSVFPEINSEWLILGKGKPLKSQSEDIKKAHLDLGDKTIQKQLSPSLFDLDEVDNEEVNRLNTNNFGTAQMSENSIKENSQTEDQLIKNSLLNKKENKKKKIAKILIIYEDNTFEAFEN</sequence>
<dbReference type="SMART" id="SM00530">
    <property type="entry name" value="HTH_XRE"/>
    <property type="match status" value="1"/>
</dbReference>
<protein>
    <submittedName>
        <fullName evidence="2">Helix-turn-helix</fullName>
    </submittedName>
</protein>
<accession>A0A0X3AQW4</accession>
<feature type="domain" description="HTH cro/C1-type" evidence="1">
    <location>
        <begin position="7"/>
        <end position="62"/>
    </location>
</feature>
<dbReference type="InterPro" id="IPR001387">
    <property type="entry name" value="Cro/C1-type_HTH"/>
</dbReference>
<evidence type="ECO:0000313" key="2">
    <source>
        <dbReference type="EMBL" id="CVK16762.1"/>
    </source>
</evidence>
<dbReference type="Gene3D" id="1.10.260.40">
    <property type="entry name" value="lambda repressor-like DNA-binding domains"/>
    <property type="match status" value="1"/>
</dbReference>
<dbReference type="RefSeq" id="WP_055425951.1">
    <property type="nucleotide sequence ID" value="NZ_FCOR01000010.1"/>
</dbReference>
<proteinExistence type="predicted"/>
<dbReference type="Proteomes" id="UP000182761">
    <property type="component" value="Unassembled WGS sequence"/>
</dbReference>
<dbReference type="STRING" id="1586267.GCA_001418685_01627"/>